<evidence type="ECO:0000313" key="2">
    <source>
        <dbReference type="Proteomes" id="UP000486903"/>
    </source>
</evidence>
<sequence>MARLKAKKIIDAINKGISVNPTTFTVEHIEKILVDGAFENNQSTITYSGIVYLEDSSTQINIDSKTAGTSYSTNRYKMLLNNENNIKVDPKNLITFESKEGCFEIQAAYPIVIEDTICGYMCDLKRVD</sequence>
<dbReference type="Proteomes" id="UP000486903">
    <property type="component" value="Unassembled WGS sequence"/>
</dbReference>
<reference evidence="1 2" key="1">
    <citation type="submission" date="2019-04" db="EMBL/GenBank/DDBJ databases">
        <title>Genome sequencing of Clostridium botulinum Groups I-IV and Clostridium butyricum.</title>
        <authorList>
            <person name="Brunt J."/>
            <person name="Van Vliet A.H.M."/>
            <person name="Stringer S.C."/>
            <person name="Carter A.T."/>
            <person name="Peck M.W."/>
        </authorList>
    </citation>
    <scope>NUCLEOTIDE SEQUENCE [LARGE SCALE GENOMIC DNA]</scope>
    <source>
        <strain evidence="1 2">BL81</strain>
    </source>
</reference>
<dbReference type="EMBL" id="SXFB01000006">
    <property type="protein sequence ID" value="NFV26539.1"/>
    <property type="molecule type" value="Genomic_DNA"/>
</dbReference>
<name>A0A6B4JPR9_CLOBO</name>
<dbReference type="RefSeq" id="WP_003369740.1">
    <property type="nucleotide sequence ID" value="NZ_JACBBA010000004.1"/>
</dbReference>
<accession>A0A6B4JPR9</accession>
<proteinExistence type="predicted"/>
<evidence type="ECO:0000313" key="1">
    <source>
        <dbReference type="EMBL" id="NFV26539.1"/>
    </source>
</evidence>
<dbReference type="AlphaFoldDB" id="A0A6B4JPR9"/>
<comment type="caution">
    <text evidence="1">The sequence shown here is derived from an EMBL/GenBank/DDBJ whole genome shotgun (WGS) entry which is preliminary data.</text>
</comment>
<gene>
    <name evidence="1" type="ORF">FDG31_10225</name>
</gene>
<organism evidence="1 2">
    <name type="scientific">Clostridium botulinum</name>
    <dbReference type="NCBI Taxonomy" id="1491"/>
    <lineage>
        <taxon>Bacteria</taxon>
        <taxon>Bacillati</taxon>
        <taxon>Bacillota</taxon>
        <taxon>Clostridia</taxon>
        <taxon>Eubacteriales</taxon>
        <taxon>Clostridiaceae</taxon>
        <taxon>Clostridium</taxon>
    </lineage>
</organism>
<protein>
    <submittedName>
        <fullName evidence="1">Uncharacterized protein</fullName>
    </submittedName>
</protein>